<feature type="compositionally biased region" description="Basic and acidic residues" evidence="5">
    <location>
        <begin position="150"/>
        <end position="172"/>
    </location>
</feature>
<feature type="region of interest" description="Disordered" evidence="5">
    <location>
        <begin position="120"/>
        <end position="267"/>
    </location>
</feature>
<dbReference type="InterPro" id="IPR006260">
    <property type="entry name" value="TonB/TolA_C"/>
</dbReference>
<organism evidence="7 8">
    <name type="scientific">Vreelandella vilamensis</name>
    <dbReference type="NCBI Taxonomy" id="531309"/>
    <lineage>
        <taxon>Bacteria</taxon>
        <taxon>Pseudomonadati</taxon>
        <taxon>Pseudomonadota</taxon>
        <taxon>Gammaproteobacteria</taxon>
        <taxon>Oceanospirillales</taxon>
        <taxon>Halomonadaceae</taxon>
        <taxon>Vreelandella</taxon>
    </lineage>
</organism>
<keyword evidence="2 6" id="KW-0812">Transmembrane</keyword>
<evidence type="ECO:0000256" key="6">
    <source>
        <dbReference type="SAM" id="Phobius"/>
    </source>
</evidence>
<feature type="compositionally biased region" description="Pro residues" evidence="5">
    <location>
        <begin position="84"/>
        <end position="100"/>
    </location>
</feature>
<name>A0ABU1H204_9GAMM</name>
<comment type="subcellular location">
    <subcellularLocation>
        <location evidence="1">Membrane</location>
        <topology evidence="1">Single-pass membrane protein</topology>
    </subcellularLocation>
</comment>
<accession>A0ABU1H204</accession>
<evidence type="ECO:0000256" key="1">
    <source>
        <dbReference type="ARBA" id="ARBA00004167"/>
    </source>
</evidence>
<evidence type="ECO:0000313" key="8">
    <source>
        <dbReference type="Proteomes" id="UP001254564"/>
    </source>
</evidence>
<keyword evidence="8" id="KW-1185">Reference proteome</keyword>
<comment type="caution">
    <text evidence="7">The sequence shown here is derived from an EMBL/GenBank/DDBJ whole genome shotgun (WGS) entry which is preliminary data.</text>
</comment>
<feature type="compositionally biased region" description="Low complexity" evidence="5">
    <location>
        <begin position="241"/>
        <end position="267"/>
    </location>
</feature>
<evidence type="ECO:0000256" key="2">
    <source>
        <dbReference type="ARBA" id="ARBA00022692"/>
    </source>
</evidence>
<dbReference type="NCBIfam" id="TIGR01352">
    <property type="entry name" value="tonB_Cterm"/>
    <property type="match status" value="1"/>
</dbReference>
<keyword evidence="4 6" id="KW-0472">Membrane</keyword>
<dbReference type="EMBL" id="JARWAN010000005">
    <property type="protein sequence ID" value="MDR5898254.1"/>
    <property type="molecule type" value="Genomic_DNA"/>
</dbReference>
<feature type="compositionally biased region" description="Basic and acidic residues" evidence="5">
    <location>
        <begin position="230"/>
        <end position="240"/>
    </location>
</feature>
<keyword evidence="3 6" id="KW-1133">Transmembrane helix</keyword>
<dbReference type="Pfam" id="PF13103">
    <property type="entry name" value="TonB_2"/>
    <property type="match status" value="1"/>
</dbReference>
<dbReference type="Proteomes" id="UP001254564">
    <property type="component" value="Unassembled WGS sequence"/>
</dbReference>
<proteinExistence type="predicted"/>
<dbReference type="Gene3D" id="3.30.1150.10">
    <property type="match status" value="1"/>
</dbReference>
<feature type="compositionally biased region" description="Basic and acidic residues" evidence="5">
    <location>
        <begin position="196"/>
        <end position="206"/>
    </location>
</feature>
<gene>
    <name evidence="7" type="primary">tolA</name>
    <name evidence="7" type="ORF">QC823_04530</name>
</gene>
<protein>
    <submittedName>
        <fullName evidence="7">Cell envelope integrity protein TolA</fullName>
    </submittedName>
</protein>
<evidence type="ECO:0000256" key="4">
    <source>
        <dbReference type="ARBA" id="ARBA00023136"/>
    </source>
</evidence>
<evidence type="ECO:0000313" key="7">
    <source>
        <dbReference type="EMBL" id="MDR5898254.1"/>
    </source>
</evidence>
<feature type="compositionally biased region" description="Basic and acidic residues" evidence="5">
    <location>
        <begin position="213"/>
        <end position="223"/>
    </location>
</feature>
<feature type="compositionally biased region" description="Basic and acidic residues" evidence="5">
    <location>
        <begin position="127"/>
        <end position="141"/>
    </location>
</feature>
<feature type="transmembrane region" description="Helical" evidence="6">
    <location>
        <begin position="21"/>
        <end position="40"/>
    </location>
</feature>
<feature type="region of interest" description="Disordered" evidence="5">
    <location>
        <begin position="74"/>
        <end position="105"/>
    </location>
</feature>
<feature type="compositionally biased region" description="Basic and acidic residues" evidence="5">
    <location>
        <begin position="179"/>
        <end position="189"/>
    </location>
</feature>
<evidence type="ECO:0000256" key="3">
    <source>
        <dbReference type="ARBA" id="ARBA00022989"/>
    </source>
</evidence>
<dbReference type="InterPro" id="IPR014161">
    <property type="entry name" value="Tol-Pal_TolA"/>
</dbReference>
<evidence type="ECO:0000256" key="5">
    <source>
        <dbReference type="SAM" id="MobiDB-lite"/>
    </source>
</evidence>
<sequence>MSKRRGRLVAFFSRNQHDVGYFWPLVLAVLVHAVVVMFSVTNFDSEDAAPESASIVHATLVSTETYTDQAQQVNDNQAASSMPSQPPEETPPPQEAPAPPSRSLEEAVIEQAAELAAQQETQALEQARAEAEAQAQRRAEETEQQALEAAAREAERAEQRAQEQRRREEEQARQAQEAEEQRRREEEQARQAQEAEAQRRREEEQARQAQEAEEQRRREEEQARQAQEAEAQRRREEEQARQAQEAAEAAMQRQLEGQREAAANARQAQQAANSFSAIVRRAVEQAWLIPGGASDTMSATIQVRLGPSGEVLATTVAASSGDSAFDRSAIQAVEHAAPFTELRELSAEQQRNLRQFDLRFTPGDVR</sequence>
<dbReference type="NCBIfam" id="TIGR02794">
    <property type="entry name" value="tolA_full"/>
    <property type="match status" value="1"/>
</dbReference>
<reference evidence="7 8" key="1">
    <citation type="submission" date="2023-04" db="EMBL/GenBank/DDBJ databases">
        <title>A long-awaited taxogenomic arrangement of the family Halomonadaceae.</title>
        <authorList>
            <person name="De La Haba R."/>
            <person name="Chuvochina M."/>
            <person name="Wittouck S."/>
            <person name="Arahal D.R."/>
            <person name="Sanchez-Porro C."/>
            <person name="Hugenholtz P."/>
            <person name="Ventosa A."/>
        </authorList>
    </citation>
    <scope>NUCLEOTIDE SEQUENCE [LARGE SCALE GENOMIC DNA]</scope>
    <source>
        <strain evidence="7 8">DSM 21020</strain>
    </source>
</reference>
<dbReference type="SUPFAM" id="SSF74653">
    <property type="entry name" value="TolA/TonB C-terminal domain"/>
    <property type="match status" value="1"/>
</dbReference>